<evidence type="ECO:0000256" key="1">
    <source>
        <dbReference type="ARBA" id="ARBA00004141"/>
    </source>
</evidence>
<feature type="transmembrane region" description="Helical" evidence="6">
    <location>
        <begin position="157"/>
        <end position="176"/>
    </location>
</feature>
<feature type="compositionally biased region" description="Basic and acidic residues" evidence="5">
    <location>
        <begin position="297"/>
        <end position="308"/>
    </location>
</feature>
<evidence type="ECO:0000256" key="5">
    <source>
        <dbReference type="SAM" id="MobiDB-lite"/>
    </source>
</evidence>
<dbReference type="PANTHER" id="PTHR38480">
    <property type="entry name" value="SLR0254 PROTEIN"/>
    <property type="match status" value="1"/>
</dbReference>
<organism evidence="8 9">
    <name type="scientific">Pelagibius litoralis</name>
    <dbReference type="NCBI Taxonomy" id="374515"/>
    <lineage>
        <taxon>Bacteria</taxon>
        <taxon>Pseudomonadati</taxon>
        <taxon>Pseudomonadota</taxon>
        <taxon>Alphaproteobacteria</taxon>
        <taxon>Rhodospirillales</taxon>
        <taxon>Rhodovibrionaceae</taxon>
        <taxon>Pelagibius</taxon>
    </lineage>
</organism>
<keyword evidence="2 6" id="KW-0812">Transmembrane</keyword>
<keyword evidence="4 6" id="KW-0472">Membrane</keyword>
<gene>
    <name evidence="8" type="ORF">HBA54_24780</name>
</gene>
<feature type="transmembrane region" description="Helical" evidence="6">
    <location>
        <begin position="78"/>
        <end position="97"/>
    </location>
</feature>
<dbReference type="InterPro" id="IPR010432">
    <property type="entry name" value="RDD"/>
</dbReference>
<evidence type="ECO:0000256" key="3">
    <source>
        <dbReference type="ARBA" id="ARBA00022989"/>
    </source>
</evidence>
<feature type="region of interest" description="Disordered" evidence="5">
    <location>
        <begin position="1"/>
        <end position="23"/>
    </location>
</feature>
<keyword evidence="3 6" id="KW-1133">Transmembrane helix</keyword>
<feature type="transmembrane region" description="Helical" evidence="6">
    <location>
        <begin position="45"/>
        <end position="71"/>
    </location>
</feature>
<dbReference type="RefSeq" id="WP_167230033.1">
    <property type="nucleotide sequence ID" value="NZ_JAAQPH010000026.1"/>
</dbReference>
<dbReference type="Pfam" id="PF06271">
    <property type="entry name" value="RDD"/>
    <property type="match status" value="1"/>
</dbReference>
<evidence type="ECO:0000313" key="9">
    <source>
        <dbReference type="Proteomes" id="UP000761264"/>
    </source>
</evidence>
<protein>
    <submittedName>
        <fullName evidence="8">RDD family protein</fullName>
    </submittedName>
</protein>
<evidence type="ECO:0000259" key="7">
    <source>
        <dbReference type="Pfam" id="PF06271"/>
    </source>
</evidence>
<sequence length="320" mass="35617">MATTNPTAAPPQPKPAAARPRSERRIVTPEGVPLTFQLAERGERAAAVLIDLVIMLLALGLVVLGVVVLSWQIGFSEFIIGVTLLVFFLIRTFYFIYFELRWQGATPGKRALGLRVIDRAGGYLRPDAIFSRNILREVELFLPMTLLLAGPEDGSSGWINLLTLGWLSVFALLPFFNKDRLRAGDIVAGTWVVSAPKTFLLSDVAAGAKTRQESTQTTDPEFPFSRSQLEVYGIYELQTLEDVLRQKGPQTQETLLEVTKRVQSKIGWTGEDRVDPRRFLEAFYAAQRAHLESRLLFGERRENKHDLKGPPGAADGPTKP</sequence>
<reference evidence="8" key="1">
    <citation type="submission" date="2020-03" db="EMBL/GenBank/DDBJ databases">
        <title>Genome of Pelagibius litoralis DSM 21314T.</title>
        <authorList>
            <person name="Wang G."/>
        </authorList>
    </citation>
    <scope>NUCLEOTIDE SEQUENCE</scope>
    <source>
        <strain evidence="8">DSM 21314</strain>
    </source>
</reference>
<proteinExistence type="predicted"/>
<feature type="domain" description="RDD" evidence="7">
    <location>
        <begin position="39"/>
        <end position="189"/>
    </location>
</feature>
<feature type="region of interest" description="Disordered" evidence="5">
    <location>
        <begin position="297"/>
        <end position="320"/>
    </location>
</feature>
<dbReference type="AlphaFoldDB" id="A0A967F274"/>
<evidence type="ECO:0000256" key="2">
    <source>
        <dbReference type="ARBA" id="ARBA00022692"/>
    </source>
</evidence>
<comment type="caution">
    <text evidence="8">The sequence shown here is derived from an EMBL/GenBank/DDBJ whole genome shotgun (WGS) entry which is preliminary data.</text>
</comment>
<dbReference type="Proteomes" id="UP000761264">
    <property type="component" value="Unassembled WGS sequence"/>
</dbReference>
<evidence type="ECO:0000313" key="8">
    <source>
        <dbReference type="EMBL" id="NIA71816.1"/>
    </source>
</evidence>
<evidence type="ECO:0000256" key="4">
    <source>
        <dbReference type="ARBA" id="ARBA00023136"/>
    </source>
</evidence>
<evidence type="ECO:0000256" key="6">
    <source>
        <dbReference type="SAM" id="Phobius"/>
    </source>
</evidence>
<keyword evidence="9" id="KW-1185">Reference proteome</keyword>
<dbReference type="PANTHER" id="PTHR38480:SF1">
    <property type="entry name" value="SLR0254 PROTEIN"/>
    <property type="match status" value="1"/>
</dbReference>
<comment type="subcellular location">
    <subcellularLocation>
        <location evidence="1">Membrane</location>
        <topology evidence="1">Multi-pass membrane protein</topology>
    </subcellularLocation>
</comment>
<dbReference type="GO" id="GO:0016020">
    <property type="term" value="C:membrane"/>
    <property type="evidence" value="ECO:0007669"/>
    <property type="project" value="UniProtKB-SubCell"/>
</dbReference>
<dbReference type="EMBL" id="JAAQPH010000026">
    <property type="protein sequence ID" value="NIA71816.1"/>
    <property type="molecule type" value="Genomic_DNA"/>
</dbReference>
<name>A0A967F274_9PROT</name>
<accession>A0A967F274</accession>